<reference evidence="2" key="1">
    <citation type="submission" date="2020-10" db="EMBL/GenBank/DDBJ databases">
        <authorList>
            <person name="Gilroy R."/>
        </authorList>
    </citation>
    <scope>NUCLEOTIDE SEQUENCE</scope>
    <source>
        <strain evidence="2">ChiGjej1B1-1684</strain>
    </source>
</reference>
<keyword evidence="1" id="KW-1133">Transmembrane helix</keyword>
<reference evidence="2" key="2">
    <citation type="journal article" date="2021" name="PeerJ">
        <title>Extensive microbial diversity within the chicken gut microbiome revealed by metagenomics and culture.</title>
        <authorList>
            <person name="Gilroy R."/>
            <person name="Ravi A."/>
            <person name="Getino M."/>
            <person name="Pursley I."/>
            <person name="Horton D.L."/>
            <person name="Alikhan N.F."/>
            <person name="Baker D."/>
            <person name="Gharbi K."/>
            <person name="Hall N."/>
            <person name="Watson M."/>
            <person name="Adriaenssens E.M."/>
            <person name="Foster-Nyarko E."/>
            <person name="Jarju S."/>
            <person name="Secka A."/>
            <person name="Antonio M."/>
            <person name="Oren A."/>
            <person name="Chaudhuri R.R."/>
            <person name="La Ragione R."/>
            <person name="Hildebrand F."/>
            <person name="Pallen M.J."/>
        </authorList>
    </citation>
    <scope>NUCLEOTIDE SEQUENCE</scope>
    <source>
        <strain evidence="2">ChiGjej1B1-1684</strain>
    </source>
</reference>
<protein>
    <submittedName>
        <fullName evidence="2">O-antigen polysaccharide polymerase Wzy family protein</fullName>
    </submittedName>
</protein>
<feature type="transmembrane region" description="Helical" evidence="1">
    <location>
        <begin position="215"/>
        <end position="233"/>
    </location>
</feature>
<feature type="transmembrane region" description="Helical" evidence="1">
    <location>
        <begin position="37"/>
        <end position="57"/>
    </location>
</feature>
<feature type="transmembrane region" description="Helical" evidence="1">
    <location>
        <begin position="407"/>
        <end position="426"/>
    </location>
</feature>
<sequence length="493" mass="56191">MDKLNLKKYFSKSGVIFSAVYLILLGTYWYFSTTDLYNVLLCNLLLIFACNIVYGAVNYKKRVMFLLFNVMIFMFLLSRPTIYMLRQSAWYNIFGPTTNITALNCILFSMVALLLGTVAAEKLFPRLRRKEKKARNKLPKIDLKVMGIITFVVMVGCLLCFGIKELDALLFMRGKAYEAYYSEYQPRVPYIINLVAGFYDFSVFAFLATKPNKKISYVVLGAYVLSGIPMLIIGLRNPFMLKAVFAFVYFVIRNRERLPKGKKWIGKIEKAMIIIAIPVVILGMGVMNYLRSGEAVDLNPSEIAVDFLFKQGTTYDTVLQGIAYEDWIPGEPRYFSFGPLYDNYVYGKLGNIVLGTDPDYIGSGNCFRSAYNSHSFAHAISYVVQGSSYLAGEGRGTSYVVENYVDFGYFGVFIISFLLGMFIAFLWNLFGRFWLLNTVILGVFASLPLMPRETTLYAFMDVLDYHFFVFIIGIVVLYGAVMLLKKKLKKQTD</sequence>
<feature type="transmembrane region" description="Helical" evidence="1">
    <location>
        <begin position="239"/>
        <end position="256"/>
    </location>
</feature>
<organism evidence="2 3">
    <name type="scientific">Candidatus Limousia pullorum</name>
    <dbReference type="NCBI Taxonomy" id="2840860"/>
    <lineage>
        <taxon>Bacteria</taxon>
        <taxon>Bacillati</taxon>
        <taxon>Bacillota</taxon>
        <taxon>Clostridia</taxon>
        <taxon>Eubacteriales</taxon>
        <taxon>Oscillospiraceae</taxon>
        <taxon>Oscillospiraceae incertae sedis</taxon>
        <taxon>Candidatus Limousia</taxon>
    </lineage>
</organism>
<dbReference type="Pfam" id="PF14296">
    <property type="entry name" value="O-ag_pol_Wzy"/>
    <property type="match status" value="1"/>
</dbReference>
<dbReference type="Proteomes" id="UP000824118">
    <property type="component" value="Unassembled WGS sequence"/>
</dbReference>
<keyword evidence="1" id="KW-0472">Membrane</keyword>
<dbReference type="InterPro" id="IPR029468">
    <property type="entry name" value="O-ag_pol_Wzy"/>
</dbReference>
<dbReference type="NCBIfam" id="TIGR04370">
    <property type="entry name" value="glyco_rpt_poly"/>
    <property type="match status" value="1"/>
</dbReference>
<accession>A0A9D1S7K9</accession>
<feature type="transmembrane region" description="Helical" evidence="1">
    <location>
        <begin position="268"/>
        <end position="290"/>
    </location>
</feature>
<evidence type="ECO:0000313" key="3">
    <source>
        <dbReference type="Proteomes" id="UP000824118"/>
    </source>
</evidence>
<keyword evidence="1" id="KW-0812">Transmembrane</keyword>
<feature type="transmembrane region" description="Helical" evidence="1">
    <location>
        <begin position="433"/>
        <end position="450"/>
    </location>
</feature>
<evidence type="ECO:0000313" key="2">
    <source>
        <dbReference type="EMBL" id="HIU49911.1"/>
    </source>
</evidence>
<proteinExistence type="predicted"/>
<feature type="transmembrane region" description="Helical" evidence="1">
    <location>
        <begin position="141"/>
        <end position="164"/>
    </location>
</feature>
<name>A0A9D1S7K9_9FIRM</name>
<feature type="transmembrane region" description="Helical" evidence="1">
    <location>
        <begin position="12"/>
        <end position="31"/>
    </location>
</feature>
<feature type="transmembrane region" description="Helical" evidence="1">
    <location>
        <begin position="64"/>
        <end position="85"/>
    </location>
</feature>
<comment type="caution">
    <text evidence="2">The sequence shown here is derived from an EMBL/GenBank/DDBJ whole genome shotgun (WGS) entry which is preliminary data.</text>
</comment>
<feature type="transmembrane region" description="Helical" evidence="1">
    <location>
        <begin position="100"/>
        <end position="120"/>
    </location>
</feature>
<gene>
    <name evidence="2" type="ORF">IAD22_02695</name>
</gene>
<feature type="transmembrane region" description="Helical" evidence="1">
    <location>
        <begin position="190"/>
        <end position="208"/>
    </location>
</feature>
<dbReference type="AlphaFoldDB" id="A0A9D1S7K9"/>
<dbReference type="EMBL" id="DVNG01000035">
    <property type="protein sequence ID" value="HIU49911.1"/>
    <property type="molecule type" value="Genomic_DNA"/>
</dbReference>
<feature type="transmembrane region" description="Helical" evidence="1">
    <location>
        <begin position="465"/>
        <end position="484"/>
    </location>
</feature>
<evidence type="ECO:0000256" key="1">
    <source>
        <dbReference type="SAM" id="Phobius"/>
    </source>
</evidence>